<dbReference type="OrthoDB" id="17730at2157"/>
<name>A0A7D5M2Q5_9ARCH</name>
<dbReference type="InterPro" id="IPR002773">
    <property type="entry name" value="Deoxyhypusine_synthase"/>
</dbReference>
<dbReference type="PANTHER" id="PTHR11703:SF2">
    <property type="entry name" value="DEOXYHYPUSINE SYNTHASE-LIKE PROTEIN"/>
    <property type="match status" value="1"/>
</dbReference>
<dbReference type="GeneID" id="56061095"/>
<dbReference type="GO" id="GO:0034038">
    <property type="term" value="F:deoxyhypusine synthase activity"/>
    <property type="evidence" value="ECO:0007669"/>
    <property type="project" value="TreeGrafter"/>
</dbReference>
<evidence type="ECO:0000256" key="1">
    <source>
        <dbReference type="ARBA" id="ARBA00009892"/>
    </source>
</evidence>
<dbReference type="NCBIfam" id="NF001980">
    <property type="entry name" value="PRK00770.1"/>
    <property type="match status" value="1"/>
</dbReference>
<keyword evidence="2" id="KW-0808">Transferase</keyword>
<dbReference type="PANTHER" id="PTHR11703">
    <property type="entry name" value="DEOXYHYPUSINE SYNTHASE"/>
    <property type="match status" value="1"/>
</dbReference>
<accession>A0A7D5M2Q5</accession>
<dbReference type="SUPFAM" id="SSF52467">
    <property type="entry name" value="DHS-like NAD/FAD-binding domain"/>
    <property type="match status" value="1"/>
</dbReference>
<dbReference type="GO" id="GO:0005737">
    <property type="term" value="C:cytoplasm"/>
    <property type="evidence" value="ECO:0007669"/>
    <property type="project" value="TreeGrafter"/>
</dbReference>
<dbReference type="Gene3D" id="3.40.910.10">
    <property type="entry name" value="Deoxyhypusine synthase"/>
    <property type="match status" value="1"/>
</dbReference>
<evidence type="ECO:0000256" key="2">
    <source>
        <dbReference type="ARBA" id="ARBA00022679"/>
    </source>
</evidence>
<dbReference type="RefSeq" id="WP_179363467.1">
    <property type="nucleotide sequence ID" value="NZ_CP026994.1"/>
</dbReference>
<protein>
    <recommendedName>
        <fullName evidence="3">Probable deoxyhypusine synthase 2</fullName>
    </recommendedName>
</protein>
<organism evidence="5 6">
    <name type="scientific">Nitrosopumilus oxyclinae</name>
    <dbReference type="NCBI Taxonomy" id="1959104"/>
    <lineage>
        <taxon>Archaea</taxon>
        <taxon>Nitrososphaerota</taxon>
        <taxon>Nitrososphaeria</taxon>
        <taxon>Nitrosopumilales</taxon>
        <taxon>Nitrosopumilaceae</taxon>
        <taxon>Nitrosopumilus</taxon>
    </lineage>
</organism>
<dbReference type="InterPro" id="IPR036982">
    <property type="entry name" value="Deoxyhypusine_synthase_sf"/>
</dbReference>
<feature type="transmembrane region" description="Helical" evidence="4">
    <location>
        <begin position="305"/>
        <end position="323"/>
    </location>
</feature>
<proteinExistence type="inferred from homology"/>
<gene>
    <name evidence="5" type="ORF">C5F49_04000</name>
</gene>
<dbReference type="FunFam" id="3.40.910.10:FF:000006">
    <property type="entry name" value="Probable deoxyhypusine synthase"/>
    <property type="match status" value="1"/>
</dbReference>
<keyword evidence="4" id="KW-0812">Transmembrane</keyword>
<evidence type="ECO:0000256" key="4">
    <source>
        <dbReference type="SAM" id="Phobius"/>
    </source>
</evidence>
<keyword evidence="6" id="KW-1185">Reference proteome</keyword>
<evidence type="ECO:0000313" key="5">
    <source>
        <dbReference type="EMBL" id="QLH04571.1"/>
    </source>
</evidence>
<comment type="similarity">
    <text evidence="1">Belongs to the deoxyhypusine synthase family.</text>
</comment>
<keyword evidence="4" id="KW-1133">Transmembrane helix</keyword>
<dbReference type="KEGG" id="nox:C5F49_04000"/>
<dbReference type="Proteomes" id="UP000509441">
    <property type="component" value="Chromosome"/>
</dbReference>
<dbReference type="Pfam" id="PF01916">
    <property type="entry name" value="DS"/>
    <property type="match status" value="1"/>
</dbReference>
<evidence type="ECO:0000256" key="3">
    <source>
        <dbReference type="ARBA" id="ARBA00067876"/>
    </source>
</evidence>
<sequence>MDPHKFHGKDIPHIKLDPKMTIEDLVDVFASSGYNGRQLGDAAKLYAKMIEEDATICLTVSGAMTPVGFGGIIKTLIERGFVDWIVTTGANVYHEDHFAWGLPVKQGSFDVDDMKLYENEIVRIRDVYIKFHETLEAQDELVQKMFGDDFPDESFTTAEFCNLMGKLSKEKAKHPEKSFVTSAYDYDVPVYISTMKDSSLALNLAVHRLAGKTYNLDFVREIIEQAAILYDSKKSGILELGGGVPKNTAQQTGPLLDQILKRDDGGQDYIIQITDARPDTGGLSGATLQEGKSWGKVQDAHNGMVTVYADATIAFPILALYVLSNQKSRKPKRLYKKLNTLYKKLSDDYFNNPANKVKKSKKKN</sequence>
<dbReference type="AlphaFoldDB" id="A0A7D5M2Q5"/>
<evidence type="ECO:0000313" key="6">
    <source>
        <dbReference type="Proteomes" id="UP000509441"/>
    </source>
</evidence>
<reference evidence="5 6" key="1">
    <citation type="submission" date="2018-02" db="EMBL/GenBank/DDBJ databases">
        <title>Complete genome of Nitrosopumilus oxyclinae HCE1.</title>
        <authorList>
            <person name="Qin W."/>
            <person name="Zheng Y."/>
            <person name="Stahl D.A."/>
        </authorList>
    </citation>
    <scope>NUCLEOTIDE SEQUENCE [LARGE SCALE GENOMIC DNA]</scope>
    <source>
        <strain evidence="5 6">HCE1</strain>
    </source>
</reference>
<dbReference type="InterPro" id="IPR029035">
    <property type="entry name" value="DHS-like_NAD/FAD-binding_dom"/>
</dbReference>
<dbReference type="EMBL" id="CP026994">
    <property type="protein sequence ID" value="QLH04571.1"/>
    <property type="molecule type" value="Genomic_DNA"/>
</dbReference>
<keyword evidence="4" id="KW-0472">Membrane</keyword>